<dbReference type="InterPro" id="IPR011042">
    <property type="entry name" value="6-blade_b-propeller_TolB-like"/>
</dbReference>
<dbReference type="Gene3D" id="2.120.10.30">
    <property type="entry name" value="TolB, C-terminal domain"/>
    <property type="match status" value="2"/>
</dbReference>
<protein>
    <submittedName>
        <fullName evidence="2">Tol biopolymer transport system component</fullName>
    </submittedName>
</protein>
<evidence type="ECO:0000313" key="3">
    <source>
        <dbReference type="Proteomes" id="UP001232755"/>
    </source>
</evidence>
<accession>A0ABU0QXW9</accession>
<dbReference type="Proteomes" id="UP001232755">
    <property type="component" value="Unassembled WGS sequence"/>
</dbReference>
<keyword evidence="3" id="KW-1185">Reference proteome</keyword>
<gene>
    <name evidence="2" type="ORF">QF034_006467</name>
</gene>
<name>A0ABU0QXW9_9ACTN</name>
<dbReference type="RefSeq" id="WP_307178259.1">
    <property type="nucleotide sequence ID" value="NZ_JAUSYP010000001.1"/>
</dbReference>
<comment type="caution">
    <text evidence="2">The sequence shown here is derived from an EMBL/GenBank/DDBJ whole genome shotgun (WGS) entry which is preliminary data.</text>
</comment>
<dbReference type="SUPFAM" id="SSF82171">
    <property type="entry name" value="DPP6 N-terminal domain-like"/>
    <property type="match status" value="1"/>
</dbReference>
<evidence type="ECO:0000313" key="2">
    <source>
        <dbReference type="EMBL" id="MDQ0752236.1"/>
    </source>
</evidence>
<keyword evidence="1" id="KW-0732">Signal</keyword>
<organism evidence="2 3">
    <name type="scientific">Streptomyces africanus</name>
    <dbReference type="NCBI Taxonomy" id="231024"/>
    <lineage>
        <taxon>Bacteria</taxon>
        <taxon>Bacillati</taxon>
        <taxon>Actinomycetota</taxon>
        <taxon>Actinomycetes</taxon>
        <taxon>Kitasatosporales</taxon>
        <taxon>Streptomycetaceae</taxon>
        <taxon>Streptomyces</taxon>
    </lineage>
</organism>
<evidence type="ECO:0000256" key="1">
    <source>
        <dbReference type="SAM" id="SignalP"/>
    </source>
</evidence>
<dbReference type="PANTHER" id="PTHR36842">
    <property type="entry name" value="PROTEIN TOLB HOMOLOG"/>
    <property type="match status" value="1"/>
</dbReference>
<dbReference type="EMBL" id="JAUSYP010000001">
    <property type="protein sequence ID" value="MDQ0752236.1"/>
    <property type="molecule type" value="Genomic_DNA"/>
</dbReference>
<feature type="signal peptide" evidence="1">
    <location>
        <begin position="1"/>
        <end position="26"/>
    </location>
</feature>
<feature type="chain" id="PRO_5045255331" evidence="1">
    <location>
        <begin position="27"/>
        <end position="417"/>
    </location>
</feature>
<reference evidence="2 3" key="1">
    <citation type="submission" date="2023-07" db="EMBL/GenBank/DDBJ databases">
        <title>Comparative genomics of wheat-associated soil bacteria to identify genetic determinants of phenazine resistance.</title>
        <authorList>
            <person name="Mouncey N."/>
        </authorList>
    </citation>
    <scope>NUCLEOTIDE SEQUENCE [LARGE SCALE GENOMIC DNA]</scope>
    <source>
        <strain evidence="2 3">B3I12</strain>
    </source>
</reference>
<sequence>MRSALRAAVAAVASLCAVAPAVPAEASGPRPGLEFVDVTADGVKGNGASSYPVVSADGRHVAFLSWATNLAPGDTDTTADVYVKDLRTGKLRWVSDVPGGQGEEVAFGTPSISADGTRVAFAGLAPDTWPPPRDVQLPAYVHDTRTGRTERIDETTDPAFRTVSAPVLSGNGRYVAFAGRPTGTGNRLRIHVRDLRRGTGSWIDHPLPGGEQSLGSPTLSHDGSRVAYVAWDAATGPGADHEGVHVLDRRTGERIRADADCAGDPADNGVSAPAISADGRHVAFRWKCLTLPSGGTSDTGDVFVRDLRRGTLRHVLGPRPQYATHSGRPSADAHRIVFAAYESEVGQRPRQVVYLRDLRTGRVDLVSARPDGTVNQRPAAHPTIDARGRVVAFDGERLDLQGEDGVSERQAFVTRVR</sequence>
<proteinExistence type="predicted"/>